<organism evidence="1">
    <name type="scientific">viral metagenome</name>
    <dbReference type="NCBI Taxonomy" id="1070528"/>
    <lineage>
        <taxon>unclassified sequences</taxon>
        <taxon>metagenomes</taxon>
        <taxon>organismal metagenomes</taxon>
    </lineage>
</organism>
<evidence type="ECO:0000313" key="1">
    <source>
        <dbReference type="EMBL" id="QHU35219.1"/>
    </source>
</evidence>
<sequence>MYTKIVNPLTGRYVSILGRTGRNILNTYLQSFQTGGGCITTDKCRGAKKRCKKNDGCEYIKASEIESKGVDSYGCYKCESSQGEDTGEEKTTVEIDLSVPIPKSIQNDCEKIIQLWSSHSLHTKDRDMKNSGFLQGNKAVLTSVHKSGSVIENPYSGEQWLDTWEYSRKKNLSTERAEILGRYVVHRNTLLKLSGNHVWIDQGDMGGCSFVALINLCQLGNIDTHWSKSLLKMKNSREFKNLYEKTYGLTDEGYRDWISALTAMCDGIPNFGKVLSKIKYQCFKTLRGNYHSLLIAEKATSVEHYADAVLGFIINLLHNGYVIAVPTISHFICIIGYNESGLLFLGSFGDKISTGGLHELREDLFTPVEIADSIMDCLYVKVR</sequence>
<proteinExistence type="predicted"/>
<accession>A0A6C0LWT2</accession>
<name>A0A6C0LWT2_9ZZZZ</name>
<reference evidence="1" key="1">
    <citation type="journal article" date="2020" name="Nature">
        <title>Giant virus diversity and host interactions through global metagenomics.</title>
        <authorList>
            <person name="Schulz F."/>
            <person name="Roux S."/>
            <person name="Paez-Espino D."/>
            <person name="Jungbluth S."/>
            <person name="Walsh D.A."/>
            <person name="Denef V.J."/>
            <person name="McMahon K.D."/>
            <person name="Konstantinidis K.T."/>
            <person name="Eloe-Fadrosh E.A."/>
            <person name="Kyrpides N.C."/>
            <person name="Woyke T."/>
        </authorList>
    </citation>
    <scope>NUCLEOTIDE SEQUENCE</scope>
    <source>
        <strain evidence="1">GVMAG-S-1017745-26</strain>
    </source>
</reference>
<protein>
    <submittedName>
        <fullName evidence="1">Uncharacterized protein</fullName>
    </submittedName>
</protein>
<dbReference type="AlphaFoldDB" id="A0A6C0LWT2"/>
<dbReference type="EMBL" id="MN740584">
    <property type="protein sequence ID" value="QHU35219.1"/>
    <property type="molecule type" value="Genomic_DNA"/>
</dbReference>